<evidence type="ECO:0000313" key="8">
    <source>
        <dbReference type="Proteomes" id="UP000284379"/>
    </source>
</evidence>
<organism evidence="7 8">
    <name type="scientific">Bacteroides nordii</name>
    <dbReference type="NCBI Taxonomy" id="291645"/>
    <lineage>
        <taxon>Bacteria</taxon>
        <taxon>Pseudomonadati</taxon>
        <taxon>Bacteroidota</taxon>
        <taxon>Bacteroidia</taxon>
        <taxon>Bacteroidales</taxon>
        <taxon>Bacteroidaceae</taxon>
        <taxon>Bacteroides</taxon>
    </lineage>
</organism>
<dbReference type="EMBL" id="QSGO01000004">
    <property type="protein sequence ID" value="RHB36414.1"/>
    <property type="molecule type" value="Genomic_DNA"/>
</dbReference>
<dbReference type="PANTHER" id="PTHR46630">
    <property type="entry name" value="TETRATRICOPEPTIDE REPEAT PROTEIN 29"/>
    <property type="match status" value="1"/>
</dbReference>
<feature type="transmembrane region" description="Helical" evidence="6">
    <location>
        <begin position="358"/>
        <end position="380"/>
    </location>
</feature>
<reference evidence="7 8" key="1">
    <citation type="submission" date="2018-08" db="EMBL/GenBank/DDBJ databases">
        <title>A genome reference for cultivated species of the human gut microbiota.</title>
        <authorList>
            <person name="Zou Y."/>
            <person name="Xue W."/>
            <person name="Luo G."/>
        </authorList>
    </citation>
    <scope>NUCLEOTIDE SEQUENCE [LARGE SCALE GENOMIC DNA]</scope>
    <source>
        <strain evidence="7 8">AM40-30BH</strain>
    </source>
</reference>
<dbReference type="PROSITE" id="PS51257">
    <property type="entry name" value="PROKAR_LIPOPROTEIN"/>
    <property type="match status" value="1"/>
</dbReference>
<comment type="caution">
    <text evidence="7">The sequence shown here is derived from an EMBL/GenBank/DDBJ whole genome shotgun (WGS) entry which is preliminary data.</text>
</comment>
<dbReference type="Proteomes" id="UP000284379">
    <property type="component" value="Unassembled WGS sequence"/>
</dbReference>
<dbReference type="InterPro" id="IPR051476">
    <property type="entry name" value="Bac_ResReg_Asp_Phosphatase"/>
</dbReference>
<comment type="similarity">
    <text evidence="5">Belongs to the Rap family.</text>
</comment>
<keyword evidence="4" id="KW-0802">TPR repeat</keyword>
<dbReference type="InterPro" id="IPR011990">
    <property type="entry name" value="TPR-like_helical_dom_sf"/>
</dbReference>
<dbReference type="Pfam" id="PF13181">
    <property type="entry name" value="TPR_8"/>
    <property type="match status" value="1"/>
</dbReference>
<protein>
    <submittedName>
        <fullName evidence="7">Uncharacterized protein</fullName>
    </submittedName>
</protein>
<evidence type="ECO:0000256" key="5">
    <source>
        <dbReference type="ARBA" id="ARBA00038253"/>
    </source>
</evidence>
<dbReference type="InterPro" id="IPR019734">
    <property type="entry name" value="TPR_rpt"/>
</dbReference>
<dbReference type="SMART" id="SM00028">
    <property type="entry name" value="TPR"/>
    <property type="match status" value="3"/>
</dbReference>
<evidence type="ECO:0000256" key="2">
    <source>
        <dbReference type="ARBA" id="ARBA00022490"/>
    </source>
</evidence>
<keyword evidence="6" id="KW-0812">Transmembrane</keyword>
<dbReference type="GeneID" id="69504442"/>
<evidence type="ECO:0000256" key="4">
    <source>
        <dbReference type="ARBA" id="ARBA00022803"/>
    </source>
</evidence>
<dbReference type="SUPFAM" id="SSF48452">
    <property type="entry name" value="TPR-like"/>
    <property type="match status" value="1"/>
</dbReference>
<dbReference type="AlphaFoldDB" id="A0A413VSG4"/>
<name>A0A413VSG4_9BACE</name>
<evidence type="ECO:0000256" key="1">
    <source>
        <dbReference type="ARBA" id="ARBA00004496"/>
    </source>
</evidence>
<dbReference type="GO" id="GO:0005737">
    <property type="term" value="C:cytoplasm"/>
    <property type="evidence" value="ECO:0007669"/>
    <property type="project" value="UniProtKB-SubCell"/>
</dbReference>
<comment type="subcellular location">
    <subcellularLocation>
        <location evidence="1">Cytoplasm</location>
    </subcellularLocation>
</comment>
<dbReference type="PANTHER" id="PTHR46630:SF1">
    <property type="entry name" value="TETRATRICOPEPTIDE REPEAT PROTEIN 29"/>
    <property type="match status" value="1"/>
</dbReference>
<evidence type="ECO:0000256" key="6">
    <source>
        <dbReference type="SAM" id="Phobius"/>
    </source>
</evidence>
<proteinExistence type="inferred from homology"/>
<accession>A0A413VSG4</accession>
<sequence>MNKILVFFIVLVLLSGFMVSCCRFETSNCILLRADSLMQSSPDSALKLLYSLPYNSLSNSEQIYHGLLVAQGTNKCNLSLLSCDSLVDVALDYYGRGEKKIRALLYKERIQREMGMNKEAMDNCFIALKEINLGDSKQIHLKAMLHADLGLLYKGKHLYERATEQFCLAYHCDSLVANVKGMMVSLMNMGDVYTLLDNKETALECYESAFVHALHQKDSLFMGMLCHNQSLAYDAFGEFDMALKYAQRSLSFYSDTDDSFNSYINIGWLYYQKNQLDSAKYYLEEGLNTTNVGPRAIACAYLAELEKAEENYQLALSYNEQYAGLLDSLNQQNEVSDIERLAYKYEAEIRVNEEKKQMLLLIRSVISVSIIFILILIIFYHQILKRRKIAQLMYEEESGRLKRDINQCQLEIVKREKLLKYKDLEIKKVFDEKEKLCNLKFRETAIFQTVVGLSEQKVFNKKELMVLRTEEQKVLRSTVFEIYSSYITYLHNNYHGVSEDDCLYCCLRLCDFDDQTIALCLGNINKQIVIQRRSRLKAKMKKAIFND</sequence>
<evidence type="ECO:0000256" key="3">
    <source>
        <dbReference type="ARBA" id="ARBA00022737"/>
    </source>
</evidence>
<keyword evidence="2" id="KW-0963">Cytoplasm</keyword>
<gene>
    <name evidence="7" type="ORF">DW888_07205</name>
</gene>
<dbReference type="Gene3D" id="1.25.40.10">
    <property type="entry name" value="Tetratricopeptide repeat domain"/>
    <property type="match status" value="2"/>
</dbReference>
<evidence type="ECO:0000313" key="7">
    <source>
        <dbReference type="EMBL" id="RHB36414.1"/>
    </source>
</evidence>
<keyword evidence="6" id="KW-1133">Transmembrane helix</keyword>
<keyword evidence="3" id="KW-0677">Repeat</keyword>
<dbReference type="RefSeq" id="WP_122201184.1">
    <property type="nucleotide sequence ID" value="NZ_CABJFV010000004.1"/>
</dbReference>
<keyword evidence="6" id="KW-0472">Membrane</keyword>